<evidence type="ECO:0000256" key="1">
    <source>
        <dbReference type="SAM" id="MobiDB-lite"/>
    </source>
</evidence>
<sequence>MFSLLVLDSLITMKRKKSPLQHRRGGTSSDSNDSTKVSSAHDSTKLSAPQHGNVSMSSPAVLHPTTFHVNLSPGPASSHLAVNNTDEWNNADDSVDTVSWINILRLFFF</sequence>
<protein>
    <submittedName>
        <fullName evidence="2">Uncharacterized protein</fullName>
    </submittedName>
</protein>
<evidence type="ECO:0000313" key="2">
    <source>
        <dbReference type="EMBL" id="GBM34337.1"/>
    </source>
</evidence>
<feature type="compositionally biased region" description="Polar residues" evidence="1">
    <location>
        <begin position="45"/>
        <end position="58"/>
    </location>
</feature>
<feature type="region of interest" description="Disordered" evidence="1">
    <location>
        <begin position="16"/>
        <end position="59"/>
    </location>
</feature>
<dbReference type="EMBL" id="BGPR01000757">
    <property type="protein sequence ID" value="GBM34337.1"/>
    <property type="molecule type" value="Genomic_DNA"/>
</dbReference>
<keyword evidence="3" id="KW-1185">Reference proteome</keyword>
<name>A0A4Y2F0P3_ARAVE</name>
<dbReference type="AlphaFoldDB" id="A0A4Y2F0P3"/>
<feature type="compositionally biased region" description="Low complexity" evidence="1">
    <location>
        <begin position="27"/>
        <end position="38"/>
    </location>
</feature>
<evidence type="ECO:0000313" key="3">
    <source>
        <dbReference type="Proteomes" id="UP000499080"/>
    </source>
</evidence>
<dbReference type="Proteomes" id="UP000499080">
    <property type="component" value="Unassembled WGS sequence"/>
</dbReference>
<reference evidence="2 3" key="1">
    <citation type="journal article" date="2019" name="Sci. Rep.">
        <title>Orb-weaving spider Araneus ventricosus genome elucidates the spidroin gene catalogue.</title>
        <authorList>
            <person name="Kono N."/>
            <person name="Nakamura H."/>
            <person name="Ohtoshi R."/>
            <person name="Moran D.A.P."/>
            <person name="Shinohara A."/>
            <person name="Yoshida Y."/>
            <person name="Fujiwara M."/>
            <person name="Mori M."/>
            <person name="Tomita M."/>
            <person name="Arakawa K."/>
        </authorList>
    </citation>
    <scope>NUCLEOTIDE SEQUENCE [LARGE SCALE GENOMIC DNA]</scope>
</reference>
<feature type="compositionally biased region" description="Basic residues" evidence="1">
    <location>
        <begin position="16"/>
        <end position="25"/>
    </location>
</feature>
<accession>A0A4Y2F0P3</accession>
<gene>
    <name evidence="2" type="ORF">AVEN_211877_1</name>
</gene>
<proteinExistence type="predicted"/>
<comment type="caution">
    <text evidence="2">The sequence shown here is derived from an EMBL/GenBank/DDBJ whole genome shotgun (WGS) entry which is preliminary data.</text>
</comment>
<organism evidence="2 3">
    <name type="scientific">Araneus ventricosus</name>
    <name type="common">Orbweaver spider</name>
    <name type="synonym">Epeira ventricosa</name>
    <dbReference type="NCBI Taxonomy" id="182803"/>
    <lineage>
        <taxon>Eukaryota</taxon>
        <taxon>Metazoa</taxon>
        <taxon>Ecdysozoa</taxon>
        <taxon>Arthropoda</taxon>
        <taxon>Chelicerata</taxon>
        <taxon>Arachnida</taxon>
        <taxon>Araneae</taxon>
        <taxon>Araneomorphae</taxon>
        <taxon>Entelegynae</taxon>
        <taxon>Araneoidea</taxon>
        <taxon>Araneidae</taxon>
        <taxon>Araneus</taxon>
    </lineage>
</organism>